<keyword evidence="8" id="KW-0735">Signal-anchor</keyword>
<evidence type="ECO:0000256" key="10">
    <source>
        <dbReference type="ARBA" id="ARBA00023034"/>
    </source>
</evidence>
<dbReference type="AlphaFoldDB" id="A0A074ZN17"/>
<evidence type="ECO:0000256" key="11">
    <source>
        <dbReference type="ARBA" id="ARBA00023136"/>
    </source>
</evidence>
<dbReference type="GO" id="GO:0006487">
    <property type="term" value="P:protein N-linked glycosylation"/>
    <property type="evidence" value="ECO:0007669"/>
    <property type="project" value="TreeGrafter"/>
</dbReference>
<sequence length="515" mass="58897">MPIRITRQHQDVDKSTRLLTMDDPVYLPLLRKRPSLRAHPCGDLMVLLDHHACSLQIHLHMGYLSGATSWESMIEKGGALGELIQWTDLLAGLYILGHNITMSMEESKALRTFTEAACLVGCTLFEFRLLHTRTFHSRLSTAFQTLHLSIYPFPNFCLAHTPDNTFLGFVVETGKAKRQEAQWTTRDHRKPIALVSGKLRYMWEDTEVYLRVLAEYVELHSNIADIDQDSIYGFIHNHHITPGEAYFKLLDSAQVSRGVDQCSLTGPLTSQNPYMEHYMGEPYTYLIDKNNETDIRVTMERVLRSLPTKPYRRLEFSPSGYLERLNVLLTSQSFCAQFSQFHRVHPGRVSDHLYEESSPSEDGRVIPAVGLPGQSCFEVCKSRASQSQFSTAPVAIPTNWNFLLHFDYLKQRYETAGLEAQLQGTTHLHCAPQYFPLINKVQFINRNLGTNCSKVEYTRSEYAPYWDHAREVCVFQQDPLKWDSSSYEPVPTSISRICPCRDALPGQVFLCSECV</sequence>
<dbReference type="PANTHER" id="PTHR15075:SF2">
    <property type="entry name" value="ALPHA-1,6-MANNOSYLGLYCOPROTEIN 6-BETA-N-ACETYLGLUCOSAMINYLTRANSFERASE"/>
    <property type="match status" value="1"/>
</dbReference>
<dbReference type="KEGG" id="ovi:T265_04474"/>
<dbReference type="RefSeq" id="XP_009167487.1">
    <property type="nucleotide sequence ID" value="XM_009169223.1"/>
</dbReference>
<evidence type="ECO:0000256" key="7">
    <source>
        <dbReference type="ARBA" id="ARBA00022692"/>
    </source>
</evidence>
<name>A0A074ZN17_OPIVI</name>
<keyword evidence="11" id="KW-0472">Membrane</keyword>
<dbReference type="PANTHER" id="PTHR15075">
    <property type="entry name" value="ALPHA-MANNOSIDE BETA-1,6-N-ACETYLGLUCOSAMINYLTRANSFERASE"/>
    <property type="match status" value="1"/>
</dbReference>
<dbReference type="GO" id="GO:0000139">
    <property type="term" value="C:Golgi membrane"/>
    <property type="evidence" value="ECO:0007669"/>
    <property type="project" value="UniProtKB-SubCell"/>
</dbReference>
<dbReference type="EMBL" id="KL596692">
    <property type="protein sequence ID" value="KER28783.1"/>
    <property type="molecule type" value="Genomic_DNA"/>
</dbReference>
<comment type="pathway">
    <text evidence="2">Protein modification; protein glycosylation.</text>
</comment>
<evidence type="ECO:0000256" key="2">
    <source>
        <dbReference type="ARBA" id="ARBA00004922"/>
    </source>
</evidence>
<dbReference type="Pfam" id="PF15024">
    <property type="entry name" value="Glyco_transf_18"/>
    <property type="match status" value="3"/>
</dbReference>
<evidence type="ECO:0000313" key="15">
    <source>
        <dbReference type="EMBL" id="KER28783.1"/>
    </source>
</evidence>
<dbReference type="GO" id="GO:0030144">
    <property type="term" value="F:alpha-1,6-mannosylglycoprotein 6-beta-N-acetylglucosaminyltransferase activity"/>
    <property type="evidence" value="ECO:0007669"/>
    <property type="project" value="UniProtKB-EC"/>
</dbReference>
<evidence type="ECO:0000256" key="8">
    <source>
        <dbReference type="ARBA" id="ARBA00022968"/>
    </source>
</evidence>
<comment type="catalytic activity">
    <reaction evidence="13">
        <text>N(4)-{beta-D-GlcNAc-(1-&gt;2)-[beta-D-GlcNAc-(1-&gt;4)]-alpha-D-Man-(1-&gt;3)-[beta-D-GlcNAc-(1-&gt;2)-alpha-D-Man-(1-&gt;6)]-beta-D-Man-(1-&gt;4)-beta-D-GlcNAc-(1-&gt;4)-beta-D-GlcNAc}-L-asparaginyl-[protein] + UDP-N-acetyl-alpha-D-glucosamine = N(4)-{beta-D-GlcNAc-(1-&gt;2)-[beta-D-GlcNAc-(1-&gt;4)]-alpha-D-Man-(1-&gt;3)-[beta-D-GlcNAc-(1-&gt;2)-[beta-D-GlcNAc-(1-&gt;6)]-alpha-D-Man-(1-&gt;6)]-beta-D-Man-(1-&gt;4)-beta-D-GlcNAc-(1-&gt;4)-beta-D-GlcNAc}-L-asparaginyl-[protein] + UDP + H(+)</text>
        <dbReference type="Rhea" id="RHEA:16921"/>
        <dbReference type="Rhea" id="RHEA-COMP:14374"/>
        <dbReference type="Rhea" id="RHEA-COMP:14377"/>
        <dbReference type="ChEBI" id="CHEBI:15378"/>
        <dbReference type="ChEBI" id="CHEBI:57705"/>
        <dbReference type="ChEBI" id="CHEBI:58223"/>
        <dbReference type="ChEBI" id="CHEBI:139507"/>
        <dbReference type="ChEBI" id="CHEBI:139510"/>
        <dbReference type="EC" id="2.4.1.155"/>
    </reaction>
</comment>
<evidence type="ECO:0000256" key="4">
    <source>
        <dbReference type="ARBA" id="ARBA00012671"/>
    </source>
</evidence>
<dbReference type="Proteomes" id="UP000054324">
    <property type="component" value="Unassembled WGS sequence"/>
</dbReference>
<keyword evidence="9" id="KW-1133">Transmembrane helix</keyword>
<evidence type="ECO:0000256" key="1">
    <source>
        <dbReference type="ARBA" id="ARBA00004323"/>
    </source>
</evidence>
<keyword evidence="10" id="KW-0333">Golgi apparatus</keyword>
<dbReference type="InterPro" id="IPR052105">
    <property type="entry name" value="MGAT5_Glycosyltransferase"/>
</dbReference>
<accession>A0A074ZN17</accession>
<keyword evidence="16" id="KW-1185">Reference proteome</keyword>
<evidence type="ECO:0000256" key="3">
    <source>
        <dbReference type="ARBA" id="ARBA00007477"/>
    </source>
</evidence>
<keyword evidence="6" id="KW-0808">Transferase</keyword>
<evidence type="ECO:0000256" key="12">
    <source>
        <dbReference type="ARBA" id="ARBA00023180"/>
    </source>
</evidence>
<feature type="domain" description="Glycosyltransferase family 18 catalytic" evidence="14">
    <location>
        <begin position="55"/>
        <end position="124"/>
    </location>
</feature>
<keyword evidence="7" id="KW-0812">Transmembrane</keyword>
<comment type="subcellular location">
    <subcellularLocation>
        <location evidence="1">Golgi apparatus membrane</location>
        <topology evidence="1">Single-pass type II membrane protein</topology>
    </subcellularLocation>
</comment>
<evidence type="ECO:0000256" key="5">
    <source>
        <dbReference type="ARBA" id="ARBA00022676"/>
    </source>
</evidence>
<evidence type="ECO:0000256" key="6">
    <source>
        <dbReference type="ARBA" id="ARBA00022679"/>
    </source>
</evidence>
<keyword evidence="5" id="KW-0328">Glycosyltransferase</keyword>
<dbReference type="GeneID" id="20318656"/>
<evidence type="ECO:0000259" key="14">
    <source>
        <dbReference type="Pfam" id="PF15024"/>
    </source>
</evidence>
<dbReference type="EC" id="2.4.1.155" evidence="4"/>
<dbReference type="STRING" id="6198.A0A074ZN17"/>
<feature type="domain" description="Glycosyltransferase family 18 catalytic" evidence="14">
    <location>
        <begin position="144"/>
        <end position="258"/>
    </location>
</feature>
<dbReference type="UniPathway" id="UPA00378"/>
<comment type="similarity">
    <text evidence="3">Belongs to the glycosyltransferase 18 family.</text>
</comment>
<organism evidence="15 16">
    <name type="scientific">Opisthorchis viverrini</name>
    <name type="common">Southeast Asian liver fluke</name>
    <dbReference type="NCBI Taxonomy" id="6198"/>
    <lineage>
        <taxon>Eukaryota</taxon>
        <taxon>Metazoa</taxon>
        <taxon>Spiralia</taxon>
        <taxon>Lophotrochozoa</taxon>
        <taxon>Platyhelminthes</taxon>
        <taxon>Trematoda</taxon>
        <taxon>Digenea</taxon>
        <taxon>Opisthorchiida</taxon>
        <taxon>Opisthorchiata</taxon>
        <taxon>Opisthorchiidae</taxon>
        <taxon>Opisthorchis</taxon>
    </lineage>
</organism>
<gene>
    <name evidence="15" type="ORF">T265_04474</name>
</gene>
<keyword evidence="12" id="KW-0325">Glycoprotein</keyword>
<dbReference type="InterPro" id="IPR026116">
    <property type="entry name" value="GT18_cat"/>
</dbReference>
<dbReference type="OrthoDB" id="2113294at2759"/>
<protein>
    <recommendedName>
        <fullName evidence="4">alpha-1,6-mannosyl-glycoprotein 6-beta-N-acetylglucosaminyltransferase</fullName>
        <ecNumber evidence="4">2.4.1.155</ecNumber>
    </recommendedName>
</protein>
<evidence type="ECO:0000256" key="13">
    <source>
        <dbReference type="ARBA" id="ARBA00048243"/>
    </source>
</evidence>
<dbReference type="CTD" id="20318656"/>
<reference evidence="15 16" key="1">
    <citation type="submission" date="2013-11" db="EMBL/GenBank/DDBJ databases">
        <title>Opisthorchis viverrini - life in the bile duct.</title>
        <authorList>
            <person name="Young N.D."/>
            <person name="Nagarajan N."/>
            <person name="Lin S.J."/>
            <person name="Korhonen P.K."/>
            <person name="Jex A.R."/>
            <person name="Hall R.S."/>
            <person name="Safavi-Hemami H."/>
            <person name="Kaewkong W."/>
            <person name="Bertrand D."/>
            <person name="Gao S."/>
            <person name="Seet Q."/>
            <person name="Wongkham S."/>
            <person name="Teh B.T."/>
            <person name="Wongkham C."/>
            <person name="Intapan P.M."/>
            <person name="Maleewong W."/>
            <person name="Yang X."/>
            <person name="Hu M."/>
            <person name="Wang Z."/>
            <person name="Hofmann A."/>
            <person name="Sternberg P.W."/>
            <person name="Tan P."/>
            <person name="Wang J."/>
            <person name="Gasser R.B."/>
        </authorList>
    </citation>
    <scope>NUCLEOTIDE SEQUENCE [LARGE SCALE GENOMIC DNA]</scope>
</reference>
<proteinExistence type="inferred from homology"/>
<evidence type="ECO:0000256" key="9">
    <source>
        <dbReference type="ARBA" id="ARBA00022989"/>
    </source>
</evidence>
<feature type="domain" description="Glycosyltransferase family 18 catalytic" evidence="14">
    <location>
        <begin position="268"/>
        <end position="500"/>
    </location>
</feature>
<evidence type="ECO:0000313" key="16">
    <source>
        <dbReference type="Proteomes" id="UP000054324"/>
    </source>
</evidence>